<feature type="signal peptide" evidence="2">
    <location>
        <begin position="1"/>
        <end position="18"/>
    </location>
</feature>
<protein>
    <submittedName>
        <fullName evidence="3">Uncharacterized protein</fullName>
    </submittedName>
</protein>
<evidence type="ECO:0000256" key="1">
    <source>
        <dbReference type="SAM" id="MobiDB-lite"/>
    </source>
</evidence>
<gene>
    <name evidence="3" type="ORF">ODALV1_LOCUS7789</name>
</gene>
<dbReference type="EMBL" id="CAXLJM020000024">
    <property type="protein sequence ID" value="CAL8090963.1"/>
    <property type="molecule type" value="Genomic_DNA"/>
</dbReference>
<proteinExistence type="predicted"/>
<keyword evidence="2" id="KW-0732">Signal</keyword>
<organism evidence="3 4">
    <name type="scientific">Orchesella dallaii</name>
    <dbReference type="NCBI Taxonomy" id="48710"/>
    <lineage>
        <taxon>Eukaryota</taxon>
        <taxon>Metazoa</taxon>
        <taxon>Ecdysozoa</taxon>
        <taxon>Arthropoda</taxon>
        <taxon>Hexapoda</taxon>
        <taxon>Collembola</taxon>
        <taxon>Entomobryomorpha</taxon>
        <taxon>Entomobryoidea</taxon>
        <taxon>Orchesellidae</taxon>
        <taxon>Orchesellinae</taxon>
        <taxon>Orchesella</taxon>
    </lineage>
</organism>
<dbReference type="Proteomes" id="UP001642540">
    <property type="component" value="Unassembled WGS sequence"/>
</dbReference>
<feature type="compositionally biased region" description="Basic and acidic residues" evidence="1">
    <location>
        <begin position="29"/>
        <end position="44"/>
    </location>
</feature>
<comment type="caution">
    <text evidence="3">The sequence shown here is derived from an EMBL/GenBank/DDBJ whole genome shotgun (WGS) entry which is preliminary data.</text>
</comment>
<sequence>MKLILLILYLYVFHEIECLETNLNSVQDSNKKDFDGVRIPEQNKKHPKHGYKREAYFSDDDDIQQYQFQAFASGLTFDESKLSSEDTH</sequence>
<accession>A0ABP1Q681</accession>
<feature type="region of interest" description="Disordered" evidence="1">
    <location>
        <begin position="27"/>
        <end position="49"/>
    </location>
</feature>
<evidence type="ECO:0000313" key="4">
    <source>
        <dbReference type="Proteomes" id="UP001642540"/>
    </source>
</evidence>
<reference evidence="3 4" key="1">
    <citation type="submission" date="2024-08" db="EMBL/GenBank/DDBJ databases">
        <authorList>
            <person name="Cucini C."/>
            <person name="Frati F."/>
        </authorList>
    </citation>
    <scope>NUCLEOTIDE SEQUENCE [LARGE SCALE GENOMIC DNA]</scope>
</reference>
<evidence type="ECO:0000313" key="3">
    <source>
        <dbReference type="EMBL" id="CAL8090963.1"/>
    </source>
</evidence>
<evidence type="ECO:0000256" key="2">
    <source>
        <dbReference type="SAM" id="SignalP"/>
    </source>
</evidence>
<keyword evidence="4" id="KW-1185">Reference proteome</keyword>
<feature type="chain" id="PRO_5045510277" evidence="2">
    <location>
        <begin position="19"/>
        <end position="88"/>
    </location>
</feature>
<name>A0ABP1Q681_9HEXA</name>